<gene>
    <name evidence="11" type="ORF">MCOR_894</name>
</gene>
<protein>
    <recommendedName>
        <fullName evidence="10">Integrase-type domain-containing protein</fullName>
    </recommendedName>
</protein>
<feature type="DNA-binding region" description="Integrase-type" evidence="9">
    <location>
        <begin position="1"/>
        <end position="56"/>
    </location>
</feature>
<evidence type="ECO:0000313" key="11">
    <source>
        <dbReference type="EMBL" id="CAC5357016.1"/>
    </source>
</evidence>
<evidence type="ECO:0000256" key="3">
    <source>
        <dbReference type="ARBA" id="ARBA00022722"/>
    </source>
</evidence>
<keyword evidence="3" id="KW-0540">Nuclease</keyword>
<keyword evidence="12" id="KW-1185">Reference proteome</keyword>
<organism evidence="11 12">
    <name type="scientific">Mytilus coruscus</name>
    <name type="common">Sea mussel</name>
    <dbReference type="NCBI Taxonomy" id="42192"/>
    <lineage>
        <taxon>Eukaryota</taxon>
        <taxon>Metazoa</taxon>
        <taxon>Spiralia</taxon>
        <taxon>Lophotrochozoa</taxon>
        <taxon>Mollusca</taxon>
        <taxon>Bivalvia</taxon>
        <taxon>Autobranchia</taxon>
        <taxon>Pteriomorphia</taxon>
        <taxon>Mytilida</taxon>
        <taxon>Mytiloidea</taxon>
        <taxon>Mytilidae</taxon>
        <taxon>Mytilinae</taxon>
        <taxon>Mytilus</taxon>
    </lineage>
</organism>
<reference evidence="11 12" key="1">
    <citation type="submission" date="2020-06" db="EMBL/GenBank/DDBJ databases">
        <authorList>
            <person name="Li R."/>
            <person name="Bekaert M."/>
        </authorList>
    </citation>
    <scope>NUCLEOTIDE SEQUENCE [LARGE SCALE GENOMIC DNA]</scope>
    <source>
        <strain evidence="12">wild</strain>
    </source>
</reference>
<dbReference type="GO" id="GO:0003677">
    <property type="term" value="F:DNA binding"/>
    <property type="evidence" value="ECO:0007669"/>
    <property type="project" value="UniProtKB-KW"/>
</dbReference>
<evidence type="ECO:0000256" key="1">
    <source>
        <dbReference type="ARBA" id="ARBA00022679"/>
    </source>
</evidence>
<dbReference type="GO" id="GO:0016779">
    <property type="term" value="F:nucleotidyltransferase activity"/>
    <property type="evidence" value="ECO:0007669"/>
    <property type="project" value="UniProtKB-KW"/>
</dbReference>
<evidence type="ECO:0000256" key="2">
    <source>
        <dbReference type="ARBA" id="ARBA00022695"/>
    </source>
</evidence>
<dbReference type="GO" id="GO:0046872">
    <property type="term" value="F:metal ion binding"/>
    <property type="evidence" value="ECO:0007669"/>
    <property type="project" value="UniProtKB-KW"/>
</dbReference>
<keyword evidence="2" id="KW-0548">Nucleotidyltransferase</keyword>
<keyword evidence="1" id="KW-0808">Transferase</keyword>
<evidence type="ECO:0000256" key="5">
    <source>
        <dbReference type="ARBA" id="ARBA00022759"/>
    </source>
</evidence>
<dbReference type="Proteomes" id="UP000507470">
    <property type="component" value="Unassembled WGS sequence"/>
</dbReference>
<keyword evidence="6" id="KW-0378">Hydrolase</keyword>
<name>A0A6J7ZWW1_MYTCO</name>
<evidence type="ECO:0000256" key="9">
    <source>
        <dbReference type="PROSITE-ProRule" id="PRU00506"/>
    </source>
</evidence>
<evidence type="ECO:0000313" key="12">
    <source>
        <dbReference type="Proteomes" id="UP000507470"/>
    </source>
</evidence>
<feature type="domain" description="Integrase-type" evidence="10">
    <location>
        <begin position="1"/>
        <end position="56"/>
    </location>
</feature>
<keyword evidence="5" id="KW-0255">Endonuclease</keyword>
<keyword evidence="7" id="KW-0229">DNA integration</keyword>
<dbReference type="InterPro" id="IPR001037">
    <property type="entry name" value="Integrase_C_retrovir"/>
</dbReference>
<dbReference type="Pfam" id="PF07727">
    <property type="entry name" value="RVT_2"/>
    <property type="match status" value="1"/>
</dbReference>
<dbReference type="InterPro" id="IPR013103">
    <property type="entry name" value="RVT_2"/>
</dbReference>
<evidence type="ECO:0000259" key="10">
    <source>
        <dbReference type="PROSITE" id="PS51027"/>
    </source>
</evidence>
<evidence type="ECO:0000256" key="7">
    <source>
        <dbReference type="ARBA" id="ARBA00022908"/>
    </source>
</evidence>
<evidence type="ECO:0000256" key="4">
    <source>
        <dbReference type="ARBA" id="ARBA00022723"/>
    </source>
</evidence>
<dbReference type="GO" id="GO:0016787">
    <property type="term" value="F:hydrolase activity"/>
    <property type="evidence" value="ECO:0007669"/>
    <property type="project" value="UniProtKB-KW"/>
</dbReference>
<keyword evidence="8" id="KW-0238">DNA-binding</keyword>
<dbReference type="EMBL" id="CACVKT020000198">
    <property type="protein sequence ID" value="CAC5357016.1"/>
    <property type="molecule type" value="Genomic_DNA"/>
</dbReference>
<dbReference type="AlphaFoldDB" id="A0A6J7ZWW1"/>
<evidence type="ECO:0000256" key="8">
    <source>
        <dbReference type="ARBA" id="ARBA00023125"/>
    </source>
</evidence>
<proteinExistence type="predicted"/>
<dbReference type="GO" id="GO:0004519">
    <property type="term" value="F:endonuclease activity"/>
    <property type="evidence" value="ECO:0007669"/>
    <property type="project" value="UniProtKB-KW"/>
</dbReference>
<dbReference type="OrthoDB" id="6112794at2759"/>
<dbReference type="GO" id="GO:0015074">
    <property type="term" value="P:DNA integration"/>
    <property type="evidence" value="ECO:0007669"/>
    <property type="project" value="UniProtKB-KW"/>
</dbReference>
<accession>A0A6J7ZWW1</accession>
<evidence type="ECO:0000256" key="6">
    <source>
        <dbReference type="ARBA" id="ARBA00022801"/>
    </source>
</evidence>
<keyword evidence="4" id="KW-0479">Metal-binding</keyword>
<dbReference type="PROSITE" id="PS51027">
    <property type="entry name" value="INTEGRASE_DBD"/>
    <property type="match status" value="1"/>
</dbReference>
<sequence>MVLYKREGKEHWLGPGKERWLGPGKVVFQDGKVVFVRHGGVFVRVSPNRLCKSNTNLGENTEQDNIVLKNSDTIIGKKLKEPTIEQKKSLDIIAETITSAQEDLSHEATAVSHNLNLIKKDNNIQYKLPGSDERISASVLGRAGKATGGNKTWYNVKDHVSEEQNNFHTNDEVDQTDSDIAKQLELEKLNQFNTYEEVEDGGQKTISSRWLITNKNGDTRARLVARGFEEQSFISKYSPTIGKGSIRIFLTFAASKKWTAKITDIKSAFLQGTYVHIKPPVESDTPKGFNWKLEHGLYGLKDGARQFYISVKDELLNLGCRQSKLDPALFILTVKGSVQGVFCCHVDDFLHAGNEEFEKLMEKLKKRFIAGKIEEEDFRYIGFMIKQNNEGIQLDHSIYMKKLDHHT</sequence>